<dbReference type="OrthoDB" id="630188at2759"/>
<proteinExistence type="predicted"/>
<dbReference type="KEGG" id="hir:HETIRDRAFT_472645"/>
<dbReference type="InterPro" id="IPR029052">
    <property type="entry name" value="Metallo-depent_PP-like"/>
</dbReference>
<dbReference type="HOGENOM" id="CLU_041441_4_0_1"/>
<organism evidence="2 3">
    <name type="scientific">Heterobasidion irregulare (strain TC 32-1)</name>
    <dbReference type="NCBI Taxonomy" id="747525"/>
    <lineage>
        <taxon>Eukaryota</taxon>
        <taxon>Fungi</taxon>
        <taxon>Dikarya</taxon>
        <taxon>Basidiomycota</taxon>
        <taxon>Agaricomycotina</taxon>
        <taxon>Agaricomycetes</taxon>
        <taxon>Russulales</taxon>
        <taxon>Bondarzewiaceae</taxon>
        <taxon>Heterobasidion</taxon>
        <taxon>Heterobasidion annosum species complex</taxon>
    </lineage>
</organism>
<dbReference type="InterPro" id="IPR051693">
    <property type="entry name" value="UPF0046_metallophosphoest"/>
</dbReference>
<keyword evidence="3" id="KW-1185">Reference proteome</keyword>
<gene>
    <name evidence="2" type="ORF">HETIRDRAFT_472645</name>
</gene>
<dbReference type="Gene3D" id="3.60.21.10">
    <property type="match status" value="1"/>
</dbReference>
<dbReference type="GO" id="GO:0016787">
    <property type="term" value="F:hydrolase activity"/>
    <property type="evidence" value="ECO:0007669"/>
    <property type="project" value="InterPro"/>
</dbReference>
<dbReference type="PANTHER" id="PTHR12905">
    <property type="entry name" value="METALLOPHOSPHOESTERASE"/>
    <property type="match status" value="1"/>
</dbReference>
<dbReference type="InterPro" id="IPR004843">
    <property type="entry name" value="Calcineurin-like_PHP"/>
</dbReference>
<name>W4KED0_HETIT</name>
<evidence type="ECO:0000313" key="2">
    <source>
        <dbReference type="EMBL" id="ETW84173.1"/>
    </source>
</evidence>
<dbReference type="AlphaFoldDB" id="W4KED0"/>
<dbReference type="RefSeq" id="XP_009543873.1">
    <property type="nucleotide sequence ID" value="XM_009545578.1"/>
</dbReference>
<dbReference type="eggNOG" id="KOG3947">
    <property type="taxonomic scope" value="Eukaryota"/>
</dbReference>
<dbReference type="PANTHER" id="PTHR12905:SF0">
    <property type="entry name" value="CALCINEURIN-LIKE PHOSPHOESTERASE DOMAIN-CONTAINING PROTEIN"/>
    <property type="match status" value="1"/>
</dbReference>
<dbReference type="Pfam" id="PF00149">
    <property type="entry name" value="Metallophos"/>
    <property type="match status" value="1"/>
</dbReference>
<sequence length="314" mass="35024">MSVLVFKDPTPSETNPPPSITTSTAIIHSIYDPSSIPPKPSEGNWTRFVCISDTHQHVFPVPDGDVLLHSGDLTGTGTLRGFKITMDWLYGLTHPLKIIIAGNHDLTLHEPWYETSFYRWHQSKENTTAIRDLVSGEAARRAGVVYLEGETYDFQTHDDGRIWTVYGSPWSPDFFNWAFNYDRGQDADELVAKFPKTDILLTHGPPHEILDKVSDGLSVGCESLRARLPELRPRLHVFGHIHEDHGVQVGEWASASDLESSTSGQTTDLDGGTERTVFVNAANWPAGRRIQTGERIPFAGRGFQPVIVDLRDDP</sequence>
<dbReference type="GeneID" id="20677470"/>
<dbReference type="InParanoid" id="W4KED0"/>
<feature type="domain" description="Calcineurin-like phosphoesterase" evidence="1">
    <location>
        <begin position="47"/>
        <end position="243"/>
    </location>
</feature>
<dbReference type="SUPFAM" id="SSF56300">
    <property type="entry name" value="Metallo-dependent phosphatases"/>
    <property type="match status" value="1"/>
</dbReference>
<dbReference type="Proteomes" id="UP000030671">
    <property type="component" value="Unassembled WGS sequence"/>
</dbReference>
<dbReference type="EMBL" id="KI925456">
    <property type="protein sequence ID" value="ETW84173.1"/>
    <property type="molecule type" value="Genomic_DNA"/>
</dbReference>
<protein>
    <recommendedName>
        <fullName evidence="1">Calcineurin-like phosphoesterase domain-containing protein</fullName>
    </recommendedName>
</protein>
<dbReference type="CDD" id="cd07379">
    <property type="entry name" value="MPP_239FB"/>
    <property type="match status" value="1"/>
</dbReference>
<accession>W4KED0</accession>
<evidence type="ECO:0000259" key="1">
    <source>
        <dbReference type="Pfam" id="PF00149"/>
    </source>
</evidence>
<evidence type="ECO:0000313" key="3">
    <source>
        <dbReference type="Proteomes" id="UP000030671"/>
    </source>
</evidence>
<reference evidence="2 3" key="1">
    <citation type="journal article" date="2012" name="New Phytol.">
        <title>Insight into trade-off between wood decay and parasitism from the genome of a fungal forest pathogen.</title>
        <authorList>
            <person name="Olson A."/>
            <person name="Aerts A."/>
            <person name="Asiegbu F."/>
            <person name="Belbahri L."/>
            <person name="Bouzid O."/>
            <person name="Broberg A."/>
            <person name="Canback B."/>
            <person name="Coutinho P.M."/>
            <person name="Cullen D."/>
            <person name="Dalman K."/>
            <person name="Deflorio G."/>
            <person name="van Diepen L.T."/>
            <person name="Dunand C."/>
            <person name="Duplessis S."/>
            <person name="Durling M."/>
            <person name="Gonthier P."/>
            <person name="Grimwood J."/>
            <person name="Fossdal C.G."/>
            <person name="Hansson D."/>
            <person name="Henrissat B."/>
            <person name="Hietala A."/>
            <person name="Himmelstrand K."/>
            <person name="Hoffmeister D."/>
            <person name="Hogberg N."/>
            <person name="James T.Y."/>
            <person name="Karlsson M."/>
            <person name="Kohler A."/>
            <person name="Kues U."/>
            <person name="Lee Y.H."/>
            <person name="Lin Y.C."/>
            <person name="Lind M."/>
            <person name="Lindquist E."/>
            <person name="Lombard V."/>
            <person name="Lucas S."/>
            <person name="Lunden K."/>
            <person name="Morin E."/>
            <person name="Murat C."/>
            <person name="Park J."/>
            <person name="Raffaello T."/>
            <person name="Rouze P."/>
            <person name="Salamov A."/>
            <person name="Schmutz J."/>
            <person name="Solheim H."/>
            <person name="Stahlberg J."/>
            <person name="Velez H."/>
            <person name="de Vries R.P."/>
            <person name="Wiebenga A."/>
            <person name="Woodward S."/>
            <person name="Yakovlev I."/>
            <person name="Garbelotto M."/>
            <person name="Martin F."/>
            <person name="Grigoriev I.V."/>
            <person name="Stenlid J."/>
        </authorList>
    </citation>
    <scope>NUCLEOTIDE SEQUENCE [LARGE SCALE GENOMIC DNA]</scope>
    <source>
        <strain evidence="2 3">TC 32-1</strain>
    </source>
</reference>